<name>A0AAT9FN28_9BACT</name>
<evidence type="ECO:0008006" key="3">
    <source>
        <dbReference type="Google" id="ProtNLM"/>
    </source>
</evidence>
<feature type="transmembrane region" description="Helical" evidence="1">
    <location>
        <begin position="57"/>
        <end position="77"/>
    </location>
</feature>
<keyword evidence="1" id="KW-0472">Membrane</keyword>
<gene>
    <name evidence="2" type="ORF">NT6N_24600</name>
</gene>
<proteinExistence type="predicted"/>
<accession>A0AAT9FN28</accession>
<feature type="transmembrane region" description="Helical" evidence="1">
    <location>
        <begin position="86"/>
        <end position="106"/>
    </location>
</feature>
<evidence type="ECO:0000313" key="2">
    <source>
        <dbReference type="EMBL" id="BDS07420.1"/>
    </source>
</evidence>
<reference evidence="2" key="1">
    <citation type="submission" date="2024-07" db="EMBL/GenBank/DDBJ databases">
        <title>Complete genome sequence of Verrucomicrobiaceae bacterium NT6N.</title>
        <authorList>
            <person name="Huang C."/>
            <person name="Takami H."/>
            <person name="Hamasaki K."/>
        </authorList>
    </citation>
    <scope>NUCLEOTIDE SEQUENCE</scope>
    <source>
        <strain evidence="2">NT6N</strain>
    </source>
</reference>
<keyword evidence="1" id="KW-1133">Transmembrane helix</keyword>
<evidence type="ECO:0000256" key="1">
    <source>
        <dbReference type="SAM" id="Phobius"/>
    </source>
</evidence>
<protein>
    <recommendedName>
        <fullName evidence="3">DUF4345 domain-containing protein</fullName>
    </recommendedName>
</protein>
<organism evidence="2">
    <name type="scientific">Oceaniferula spumae</name>
    <dbReference type="NCBI Taxonomy" id="2979115"/>
    <lineage>
        <taxon>Bacteria</taxon>
        <taxon>Pseudomonadati</taxon>
        <taxon>Verrucomicrobiota</taxon>
        <taxon>Verrucomicrobiia</taxon>
        <taxon>Verrucomicrobiales</taxon>
        <taxon>Verrucomicrobiaceae</taxon>
        <taxon>Oceaniferula</taxon>
    </lineage>
</organism>
<dbReference type="KEGG" id="osu:NT6N_24600"/>
<dbReference type="AlphaFoldDB" id="A0AAT9FN28"/>
<dbReference type="EMBL" id="AP026866">
    <property type="protein sequence ID" value="BDS07420.1"/>
    <property type="molecule type" value="Genomic_DNA"/>
</dbReference>
<feature type="transmembrane region" description="Helical" evidence="1">
    <location>
        <begin position="118"/>
        <end position="137"/>
    </location>
</feature>
<keyword evidence="1" id="KW-0812">Transmembrane</keyword>
<feature type="transmembrane region" description="Helical" evidence="1">
    <location>
        <begin position="12"/>
        <end position="34"/>
    </location>
</feature>
<sequence>MIPTSKCSLNILRLGLIISAIGWGLALAFTFTTWDGAAEYMYTMGAGHVEYRPLMDYWLRMASIVMGCIGVASLLAARKPNSYESVILLLGPFNLIVGITLLVSAISNDLHPDKHPTFIPDIVFCFLTGSLITLPMLHARRAKKSV</sequence>